<keyword evidence="1" id="KW-0472">Membrane</keyword>
<organism evidence="2 3">
    <name type="scientific">Planktomarina temperata RCA23</name>
    <dbReference type="NCBI Taxonomy" id="666509"/>
    <lineage>
        <taxon>Bacteria</taxon>
        <taxon>Pseudomonadati</taxon>
        <taxon>Pseudomonadota</taxon>
        <taxon>Alphaproteobacteria</taxon>
        <taxon>Rhodobacterales</taxon>
        <taxon>Paracoccaceae</taxon>
        <taxon>Planktomarina</taxon>
    </lineage>
</organism>
<dbReference type="CDD" id="cd05483">
    <property type="entry name" value="retropepsin_like_bacteria"/>
    <property type="match status" value="1"/>
</dbReference>
<dbReference type="InterPro" id="IPR021109">
    <property type="entry name" value="Peptidase_aspartic_dom_sf"/>
</dbReference>
<protein>
    <recommendedName>
        <fullName evidence="4">TIGR02281 family clan AA aspartic protease</fullName>
    </recommendedName>
</protein>
<keyword evidence="1" id="KW-1133">Transmembrane helix</keyword>
<accession>A0AAN0VIN7</accession>
<evidence type="ECO:0000256" key="1">
    <source>
        <dbReference type="SAM" id="Phobius"/>
    </source>
</evidence>
<dbReference type="InterPro" id="IPR011969">
    <property type="entry name" value="Clan_AA_Asp_peptidase_C"/>
</dbReference>
<evidence type="ECO:0008006" key="4">
    <source>
        <dbReference type="Google" id="ProtNLM"/>
    </source>
</evidence>
<dbReference type="AlphaFoldDB" id="A0AAN0VIN7"/>
<gene>
    <name evidence="2" type="ORF">RCA23_c17750</name>
</gene>
<dbReference type="RefSeq" id="WP_044050043.1">
    <property type="nucleotide sequence ID" value="NZ_CP003984.1"/>
</dbReference>
<dbReference type="Pfam" id="PF13975">
    <property type="entry name" value="gag-asp_proteas"/>
    <property type="match status" value="1"/>
</dbReference>
<evidence type="ECO:0000313" key="2">
    <source>
        <dbReference type="EMBL" id="AII87309.1"/>
    </source>
</evidence>
<dbReference type="KEGG" id="ptp:RCA23_c17750"/>
<keyword evidence="3" id="KW-1185">Reference proteome</keyword>
<dbReference type="NCBIfam" id="TIGR02281">
    <property type="entry name" value="clan_AA_DTGA"/>
    <property type="match status" value="1"/>
</dbReference>
<dbReference type="SUPFAM" id="SSF50630">
    <property type="entry name" value="Acid proteases"/>
    <property type="match status" value="1"/>
</dbReference>
<proteinExistence type="predicted"/>
<reference evidence="2 3" key="1">
    <citation type="journal article" date="2014" name="ISME J.">
        <title>Adaptation of an abundant Roseobacter RCA organism to pelagic systems revealed by genomic and transcriptomic analyses.</title>
        <authorList>
            <person name="Voget S."/>
            <person name="Wemheuer B."/>
            <person name="Brinkhoff T."/>
            <person name="Vollmers J."/>
            <person name="Dietrich S."/>
            <person name="Giebel H.A."/>
            <person name="Beardsley C."/>
            <person name="Sardemann C."/>
            <person name="Bakenhus I."/>
            <person name="Billerbeck S."/>
            <person name="Daniel R."/>
            <person name="Simon M."/>
        </authorList>
    </citation>
    <scope>NUCLEOTIDE SEQUENCE [LARGE SCALE GENOMIC DNA]</scope>
    <source>
        <strain evidence="2 3">RCA23</strain>
    </source>
</reference>
<dbReference type="GO" id="GO:0004190">
    <property type="term" value="F:aspartic-type endopeptidase activity"/>
    <property type="evidence" value="ECO:0007669"/>
    <property type="project" value="InterPro"/>
</dbReference>
<dbReference type="EMBL" id="CP003984">
    <property type="protein sequence ID" value="AII87309.1"/>
    <property type="molecule type" value="Genomic_DNA"/>
</dbReference>
<dbReference type="GO" id="GO:0006508">
    <property type="term" value="P:proteolysis"/>
    <property type="evidence" value="ECO:0007669"/>
    <property type="project" value="InterPro"/>
</dbReference>
<dbReference type="PROSITE" id="PS00141">
    <property type="entry name" value="ASP_PROTEASE"/>
    <property type="match status" value="1"/>
</dbReference>
<dbReference type="InterPro" id="IPR034122">
    <property type="entry name" value="Retropepsin-like_bacterial"/>
</dbReference>
<evidence type="ECO:0000313" key="3">
    <source>
        <dbReference type="Proteomes" id="UP000028680"/>
    </source>
</evidence>
<sequence>MSGDLLASLGYLALLLLALGGAYLASHRQSVGKSLQMALVWGMIFMGCMAIYGLWGDISRDYGRKSLPITRQDGAIALPRAPDGHYYVTAEVNGTEIDFLVDTGASDIVLSRKDAARIGFDLDELAFLGSARTANGVVPIAYSRLKTIRLGPYLDQGISVSINGGEMDKSLLGMSYLGRFGRIEIAQDQLILRR</sequence>
<dbReference type="Gene3D" id="2.40.70.10">
    <property type="entry name" value="Acid Proteases"/>
    <property type="match status" value="1"/>
</dbReference>
<keyword evidence="1" id="KW-0812">Transmembrane</keyword>
<name>A0AAN0VIN7_9RHOB</name>
<dbReference type="Proteomes" id="UP000028680">
    <property type="component" value="Chromosome"/>
</dbReference>
<dbReference type="InterPro" id="IPR001969">
    <property type="entry name" value="Aspartic_peptidase_AS"/>
</dbReference>
<feature type="transmembrane region" description="Helical" evidence="1">
    <location>
        <begin position="34"/>
        <end position="55"/>
    </location>
</feature>